<dbReference type="Pfam" id="PF13181">
    <property type="entry name" value="TPR_8"/>
    <property type="match status" value="1"/>
</dbReference>
<dbReference type="PROSITE" id="PS50005">
    <property type="entry name" value="TPR"/>
    <property type="match status" value="1"/>
</dbReference>
<name>A0A1F6UQ88_9BACT</name>
<keyword evidence="1" id="KW-0802">TPR repeat</keyword>
<comment type="caution">
    <text evidence="3">The sequence shown here is derived from an EMBL/GenBank/DDBJ whole genome shotgun (WGS) entry which is preliminary data.</text>
</comment>
<gene>
    <name evidence="3" type="ORF">A2814_03340</name>
</gene>
<dbReference type="GO" id="GO:0051301">
    <property type="term" value="P:cell division"/>
    <property type="evidence" value="ECO:0007669"/>
    <property type="project" value="TreeGrafter"/>
</dbReference>
<dbReference type="SMART" id="SM00028">
    <property type="entry name" value="TPR"/>
    <property type="match status" value="2"/>
</dbReference>
<reference evidence="3 4" key="1">
    <citation type="journal article" date="2016" name="Nat. Commun.">
        <title>Thousands of microbial genomes shed light on interconnected biogeochemical processes in an aquifer system.</title>
        <authorList>
            <person name="Anantharaman K."/>
            <person name="Brown C.T."/>
            <person name="Hug L.A."/>
            <person name="Sharon I."/>
            <person name="Castelle C.J."/>
            <person name="Probst A.J."/>
            <person name="Thomas B.C."/>
            <person name="Singh A."/>
            <person name="Wilkins M.J."/>
            <person name="Karaoz U."/>
            <person name="Brodie E.L."/>
            <person name="Williams K.H."/>
            <person name="Hubbard S.S."/>
            <person name="Banfield J.F."/>
        </authorList>
    </citation>
    <scope>NUCLEOTIDE SEQUENCE [LARGE SCALE GENOMIC DNA]</scope>
</reference>
<feature type="transmembrane region" description="Helical" evidence="2">
    <location>
        <begin position="229"/>
        <end position="249"/>
    </location>
</feature>
<evidence type="ECO:0000256" key="1">
    <source>
        <dbReference type="PROSITE-ProRule" id="PRU00339"/>
    </source>
</evidence>
<organism evidence="3 4">
    <name type="scientific">Candidatus Nomurabacteria bacterium RIFCSPHIGHO2_01_FULL_38_19</name>
    <dbReference type="NCBI Taxonomy" id="1801732"/>
    <lineage>
        <taxon>Bacteria</taxon>
        <taxon>Candidatus Nomuraibacteriota</taxon>
    </lineage>
</organism>
<evidence type="ECO:0000313" key="4">
    <source>
        <dbReference type="Proteomes" id="UP000177869"/>
    </source>
</evidence>
<dbReference type="PANTHER" id="PTHR12558:SF13">
    <property type="entry name" value="CELL DIVISION CYCLE PROTEIN 27 HOMOLOG"/>
    <property type="match status" value="1"/>
</dbReference>
<dbReference type="STRING" id="1801732.A2814_03340"/>
<feature type="transmembrane region" description="Helical" evidence="2">
    <location>
        <begin position="203"/>
        <end position="222"/>
    </location>
</feature>
<dbReference type="Gene3D" id="1.25.40.10">
    <property type="entry name" value="Tetratricopeptide repeat domain"/>
    <property type="match status" value="1"/>
</dbReference>
<dbReference type="Proteomes" id="UP000177869">
    <property type="component" value="Unassembled WGS sequence"/>
</dbReference>
<evidence type="ECO:0000313" key="3">
    <source>
        <dbReference type="EMBL" id="OGI59537.1"/>
    </source>
</evidence>
<dbReference type="AlphaFoldDB" id="A0A1F6UQ88"/>
<keyword evidence="2" id="KW-0472">Membrane</keyword>
<feature type="transmembrane region" description="Helical" evidence="2">
    <location>
        <begin position="96"/>
        <end position="114"/>
    </location>
</feature>
<feature type="repeat" description="TPR" evidence="1">
    <location>
        <begin position="477"/>
        <end position="510"/>
    </location>
</feature>
<keyword evidence="2" id="KW-1133">Transmembrane helix</keyword>
<evidence type="ECO:0000256" key="2">
    <source>
        <dbReference type="SAM" id="Phobius"/>
    </source>
</evidence>
<dbReference type="InterPro" id="IPR019734">
    <property type="entry name" value="TPR_rpt"/>
</dbReference>
<feature type="transmembrane region" description="Helical" evidence="2">
    <location>
        <begin position="20"/>
        <end position="38"/>
    </location>
</feature>
<proteinExistence type="predicted"/>
<sequence length="528" mass="58597">MSLSILVNKTDNILGSWNALGIFASFYVVFALFVIEFFPIKRWIKLALGTLIVFSIILIAVVNFIFVWKILGIFALLIFVYKVSINANKNQDGGKIHFPVFSFIIVLIALFFFMSPNFITEILPDRLLISNNEVSPSFLSTMLVTKSVLREHPVLGIGPNRFSEAWTLYKPAVINETQFWDVSFNSGFGLLPTLTATTGGLGILAWVSFLILFIIVGIKSLFFNIRNNVNLETVLFFLLSFYFFLFSFFYFTGTVIFLLAFAFAGVFIGLSRAGHENGEISLSFFNDHRKSFFSMLILVLAMIICVAVGFKYIQRFASVPYFLKTLGATNVEDAEVSIAKTLSLNTNDLYLRTYAQIYLTKLNTIASKNATSFSDTEKADLQTNLDQAVSGAQLAVSYNPKNYLNYQMLGSVFQTAGLIGVKTANDKALEAYQKASALNPLNSRIKLVMANVSLASNKTKEAQDYANQAITLKPDYIDALITLSQIAKSKGDTAKAISYGQQALALSPGNKDLIKYVDSLRNSSGENL</sequence>
<feature type="transmembrane region" description="Helical" evidence="2">
    <location>
        <begin position="255"/>
        <end position="271"/>
    </location>
</feature>
<dbReference type="EMBL" id="MFTI01000032">
    <property type="protein sequence ID" value="OGI59537.1"/>
    <property type="molecule type" value="Genomic_DNA"/>
</dbReference>
<dbReference type="SUPFAM" id="SSF48452">
    <property type="entry name" value="TPR-like"/>
    <property type="match status" value="1"/>
</dbReference>
<dbReference type="InterPro" id="IPR011990">
    <property type="entry name" value="TPR-like_helical_dom_sf"/>
</dbReference>
<keyword evidence="2" id="KW-0812">Transmembrane</keyword>
<accession>A0A1F6UQ88</accession>
<protein>
    <submittedName>
        <fullName evidence="3">Uncharacterized protein</fullName>
    </submittedName>
</protein>
<feature type="transmembrane region" description="Helical" evidence="2">
    <location>
        <begin position="66"/>
        <end position="84"/>
    </location>
</feature>
<dbReference type="PANTHER" id="PTHR12558">
    <property type="entry name" value="CELL DIVISION CYCLE 16,23,27"/>
    <property type="match status" value="1"/>
</dbReference>
<feature type="transmembrane region" description="Helical" evidence="2">
    <location>
        <begin position="292"/>
        <end position="313"/>
    </location>
</feature>